<proteinExistence type="predicted"/>
<comment type="caution">
    <text evidence="1">The sequence shown here is derived from an EMBL/GenBank/DDBJ whole genome shotgun (WGS) entry which is preliminary data.</text>
</comment>
<dbReference type="PANTHER" id="PTHR33067:SF9">
    <property type="entry name" value="RNA-DIRECTED DNA POLYMERASE"/>
    <property type="match status" value="1"/>
</dbReference>
<evidence type="ECO:0000313" key="1">
    <source>
        <dbReference type="EMBL" id="GFC81616.1"/>
    </source>
</evidence>
<gene>
    <name evidence="1" type="ORF">Tci_853586</name>
</gene>
<sequence length="61" mass="6683">MLCGIAECLALADLDASINLMPFSVWKKLSLPDLTPTCMTLELADRSISHSVEIAEDVYVK</sequence>
<dbReference type="EMBL" id="BKCJ011080569">
    <property type="protein sequence ID" value="GFC81616.1"/>
    <property type="molecule type" value="Genomic_DNA"/>
</dbReference>
<reference evidence="1" key="1">
    <citation type="journal article" date="2019" name="Sci. Rep.">
        <title>Draft genome of Tanacetum cinerariifolium, the natural source of mosquito coil.</title>
        <authorList>
            <person name="Yamashiro T."/>
            <person name="Shiraishi A."/>
            <person name="Satake H."/>
            <person name="Nakayama K."/>
        </authorList>
    </citation>
    <scope>NUCLEOTIDE SEQUENCE</scope>
</reference>
<feature type="non-terminal residue" evidence="1">
    <location>
        <position position="61"/>
    </location>
</feature>
<dbReference type="GO" id="GO:0003964">
    <property type="term" value="F:RNA-directed DNA polymerase activity"/>
    <property type="evidence" value="ECO:0007669"/>
    <property type="project" value="UniProtKB-KW"/>
</dbReference>
<organism evidence="1">
    <name type="scientific">Tanacetum cinerariifolium</name>
    <name type="common">Dalmatian daisy</name>
    <name type="synonym">Chrysanthemum cinerariifolium</name>
    <dbReference type="NCBI Taxonomy" id="118510"/>
    <lineage>
        <taxon>Eukaryota</taxon>
        <taxon>Viridiplantae</taxon>
        <taxon>Streptophyta</taxon>
        <taxon>Embryophyta</taxon>
        <taxon>Tracheophyta</taxon>
        <taxon>Spermatophyta</taxon>
        <taxon>Magnoliopsida</taxon>
        <taxon>eudicotyledons</taxon>
        <taxon>Gunneridae</taxon>
        <taxon>Pentapetalae</taxon>
        <taxon>asterids</taxon>
        <taxon>campanulids</taxon>
        <taxon>Asterales</taxon>
        <taxon>Asteraceae</taxon>
        <taxon>Asteroideae</taxon>
        <taxon>Anthemideae</taxon>
        <taxon>Anthemidinae</taxon>
        <taxon>Tanacetum</taxon>
    </lineage>
</organism>
<keyword evidence="1" id="KW-0808">Transferase</keyword>
<dbReference type="AlphaFoldDB" id="A0A699R7M5"/>
<keyword evidence="1" id="KW-0548">Nucleotidyltransferase</keyword>
<name>A0A699R7M5_TANCI</name>
<dbReference type="PANTHER" id="PTHR33067">
    <property type="entry name" value="RNA-DIRECTED DNA POLYMERASE-RELATED"/>
    <property type="match status" value="1"/>
</dbReference>
<protein>
    <submittedName>
        <fullName evidence="1">Reverse transcriptase domain-containing protein</fullName>
    </submittedName>
</protein>
<keyword evidence="1" id="KW-0695">RNA-directed DNA polymerase</keyword>
<accession>A0A699R7M5</accession>